<dbReference type="InterPro" id="IPR020277">
    <property type="entry name" value="DUF2624"/>
</dbReference>
<gene>
    <name evidence="1" type="ordered locus">Bcell_1627</name>
</gene>
<evidence type="ECO:0008006" key="3">
    <source>
        <dbReference type="Google" id="ProtNLM"/>
    </source>
</evidence>
<dbReference type="STRING" id="649639.Bcell_1627"/>
<dbReference type="OrthoDB" id="2969753at2"/>
<dbReference type="AlphaFoldDB" id="E6TWU0"/>
<keyword evidence="2" id="KW-1185">Reference proteome</keyword>
<protein>
    <recommendedName>
        <fullName evidence="3">DUF2624 domain-containing protein</fullName>
    </recommendedName>
</protein>
<organism evidence="1 2">
    <name type="scientific">Evansella cellulosilytica (strain ATCC 21833 / DSM 2522 / FERM P-1141 / JCM 9156 / N-4)</name>
    <name type="common">Bacillus cellulosilyticus</name>
    <dbReference type="NCBI Taxonomy" id="649639"/>
    <lineage>
        <taxon>Bacteria</taxon>
        <taxon>Bacillati</taxon>
        <taxon>Bacillota</taxon>
        <taxon>Bacilli</taxon>
        <taxon>Bacillales</taxon>
        <taxon>Bacillaceae</taxon>
        <taxon>Evansella</taxon>
    </lineage>
</organism>
<dbReference type="HOGENOM" id="CLU_168041_2_0_9"/>
<dbReference type="Pfam" id="PF11116">
    <property type="entry name" value="DUF2624"/>
    <property type="match status" value="1"/>
</dbReference>
<dbReference type="EMBL" id="CP002394">
    <property type="protein sequence ID" value="ADU29890.1"/>
    <property type="molecule type" value="Genomic_DNA"/>
</dbReference>
<evidence type="ECO:0000313" key="2">
    <source>
        <dbReference type="Proteomes" id="UP000001401"/>
    </source>
</evidence>
<evidence type="ECO:0000313" key="1">
    <source>
        <dbReference type="EMBL" id="ADU29890.1"/>
    </source>
</evidence>
<sequence>MNPIVRQMVNQKIRNLTVKELIKLGRENNISLTVKQATAVLNILQDQPFDIGNKNIVLNVNNQLKQLDPALYKKARQLLKPYESYLDYSLD</sequence>
<dbReference type="RefSeq" id="WP_013488227.1">
    <property type="nucleotide sequence ID" value="NC_014829.1"/>
</dbReference>
<accession>E6TWU0</accession>
<dbReference type="KEGG" id="bco:Bcell_1627"/>
<dbReference type="Proteomes" id="UP000001401">
    <property type="component" value="Chromosome"/>
</dbReference>
<reference evidence="1" key="1">
    <citation type="submission" date="2010-12" db="EMBL/GenBank/DDBJ databases">
        <title>Complete sequence of Bacillus cellulosilyticus DSM 2522.</title>
        <authorList>
            <consortium name="US DOE Joint Genome Institute"/>
            <person name="Lucas S."/>
            <person name="Copeland A."/>
            <person name="Lapidus A."/>
            <person name="Cheng J.-F."/>
            <person name="Bruce D."/>
            <person name="Goodwin L."/>
            <person name="Pitluck S."/>
            <person name="Chertkov O."/>
            <person name="Detter J.C."/>
            <person name="Han C."/>
            <person name="Tapia R."/>
            <person name="Land M."/>
            <person name="Hauser L."/>
            <person name="Jeffries C."/>
            <person name="Kyrpides N."/>
            <person name="Ivanova N."/>
            <person name="Mikhailova N."/>
            <person name="Brumm P."/>
            <person name="Mead D."/>
            <person name="Woyke T."/>
        </authorList>
    </citation>
    <scope>NUCLEOTIDE SEQUENCE [LARGE SCALE GENOMIC DNA]</scope>
    <source>
        <strain evidence="1">DSM 2522</strain>
    </source>
</reference>
<proteinExistence type="predicted"/>
<name>E6TWU0_EVAC2</name>